<feature type="transmembrane region" description="Helical" evidence="1">
    <location>
        <begin position="120"/>
        <end position="137"/>
    </location>
</feature>
<evidence type="ECO:0000256" key="1">
    <source>
        <dbReference type="SAM" id="Phobius"/>
    </source>
</evidence>
<feature type="transmembrane region" description="Helical" evidence="1">
    <location>
        <begin position="56"/>
        <end position="76"/>
    </location>
</feature>
<keyword evidence="3" id="KW-1185">Reference proteome</keyword>
<organism evidence="2 3">
    <name type="scientific">Streptococcus ruminantium</name>
    <dbReference type="NCBI Taxonomy" id="1917441"/>
    <lineage>
        <taxon>Bacteria</taxon>
        <taxon>Bacillati</taxon>
        <taxon>Bacillota</taxon>
        <taxon>Bacilli</taxon>
        <taxon>Lactobacillales</taxon>
        <taxon>Streptococcaceae</taxon>
        <taxon>Streptococcus</taxon>
    </lineage>
</organism>
<comment type="caution">
    <text evidence="2">The sequence shown here is derived from an EMBL/GenBank/DDBJ whole genome shotgun (WGS) entry which is preliminary data.</text>
</comment>
<dbReference type="Proteomes" id="UP001228446">
    <property type="component" value="Unassembled WGS sequence"/>
</dbReference>
<feature type="transmembrane region" description="Helical" evidence="1">
    <location>
        <begin position="143"/>
        <end position="162"/>
    </location>
</feature>
<feature type="transmembrane region" description="Helical" evidence="1">
    <location>
        <begin position="196"/>
        <end position="214"/>
    </location>
</feature>
<keyword evidence="1" id="KW-0812">Transmembrane</keyword>
<gene>
    <name evidence="2" type="ORF">RFF62_02800</name>
</gene>
<proteinExistence type="predicted"/>
<accession>A0ABU1B4S0</accession>
<evidence type="ECO:0000313" key="3">
    <source>
        <dbReference type="Proteomes" id="UP001228446"/>
    </source>
</evidence>
<dbReference type="RefSeq" id="WP_155972724.1">
    <property type="nucleotide sequence ID" value="NZ_BCFD01000027.1"/>
</dbReference>
<keyword evidence="1" id="KW-0472">Membrane</keyword>
<name>A0ABU1B4S0_9STRE</name>
<feature type="transmembrane region" description="Helical" evidence="1">
    <location>
        <begin position="220"/>
        <end position="236"/>
    </location>
</feature>
<evidence type="ECO:0000313" key="2">
    <source>
        <dbReference type="EMBL" id="MDQ8832739.1"/>
    </source>
</evidence>
<dbReference type="EMBL" id="JAVIBX010000006">
    <property type="protein sequence ID" value="MDQ8832739.1"/>
    <property type="molecule type" value="Genomic_DNA"/>
</dbReference>
<sequence>MEKDNLRFVNNFFLPYLNRVAADDKKKDTLVVLYFIWVAILSIIFFEYTFEVAKPLLYQIGILLTNVYLSLEALVYQKETFVQYSIEVFPISLVEELSDIFKFVVPMLVVVTIRANFKRISYSIELFITMLTILIYITWFDMWLQLLLVISIAGLLVLFYPIGNGYYFQIIQYINYFEDILYNNFENRTPKKRGNWKRNTLILLISLLLIYTIARLFYTSIYFSILVTLLVLFLLWMNDKKVNQAIQILKKLLTYGVFFAFTILGNLEIESNLLKLPLVFITFFFAFDRVISLSKEVHNLILEKSLLYYYDHENIKNAILMDEIIDIKYIDRVDFSEVELVRQMIIRLRLNLKDEFIYLSKLYSENNFDNYKQFVEGNVYFINFDESWLDNLTSLKNQIGKILEYKNQKIFLPKIIEEYGVILFELEEYEQSILYFEQCIMYLEKDSIERLVEAYRIIGDNEKSDRYRKLFLQ</sequence>
<reference evidence="2 3" key="1">
    <citation type="submission" date="2023-08" db="EMBL/GenBank/DDBJ databases">
        <title>Streptococcus ruminantium-associated sheep mastitis outbreak detected in Italy is distinct from bovine isolates.</title>
        <authorList>
            <person name="Rosa M.N."/>
            <person name="Vezina B."/>
            <person name="Tola S."/>
        </authorList>
    </citation>
    <scope>NUCLEOTIDE SEQUENCE [LARGE SCALE GENOMIC DNA]</scope>
    <source>
        <strain evidence="2 3">OM6730</strain>
    </source>
</reference>
<keyword evidence="1" id="KW-1133">Transmembrane helix</keyword>
<feature type="transmembrane region" description="Helical" evidence="1">
    <location>
        <begin position="29"/>
        <end position="50"/>
    </location>
</feature>
<protein>
    <submittedName>
        <fullName evidence="2">Uncharacterized protein</fullName>
    </submittedName>
</protein>
<feature type="transmembrane region" description="Helical" evidence="1">
    <location>
        <begin position="248"/>
        <end position="267"/>
    </location>
</feature>